<evidence type="ECO:0000259" key="7">
    <source>
        <dbReference type="PROSITE" id="PS50066"/>
    </source>
</evidence>
<protein>
    <submittedName>
        <fullName evidence="9">Myocyte-specific enhancer factor 2B isoform X1</fullName>
    </submittedName>
</protein>
<keyword evidence="4" id="KW-0804">Transcription</keyword>
<dbReference type="Pfam" id="PF00319">
    <property type="entry name" value="SRF-TF"/>
    <property type="match status" value="1"/>
</dbReference>
<evidence type="ECO:0000256" key="4">
    <source>
        <dbReference type="ARBA" id="ARBA00023163"/>
    </source>
</evidence>
<keyword evidence="8" id="KW-1185">Reference proteome</keyword>
<keyword evidence="2" id="KW-0805">Transcription regulation</keyword>
<keyword evidence="5" id="KW-0539">Nucleus</keyword>
<sequence length="399" mass="43231">MGRKKIQISRISDQRNRQVTFTKRKFGLMKKAYELSVLCDCEIALIIFNSTNRLFQYASTDMDKVLLKYTEYNEPHESRTNSDILETLKRKGVGLEGLGADVGGASGPPGYPRQLGESAGLRLAPPKLRPAMSSSHLEGPPTETPLSGAKQWASSPGNAPLPQTFPPALPKPYGLVSRRSQATGIRGPIIPHSQLSHMVLSKTPPPLHGEADHRWMEGPQSCARSIRRPDGSAPSGLQGRSPVLLTRSSCLPGHSLPGDSFLSSGPAEFTPEESRSPASGMQAKPTALWEPRDKVMITLQALGAGGWMSGRTLAPPGSPPSQPSVRVKSEWISPSDSCAAMAPKPVCAFLPPLSHVPIDFYPGDDVSKSYLHPCFLSQPLVEEHLKVPTRPLQPTIHDW</sequence>
<gene>
    <name evidence="9" type="primary">MEF2B</name>
</gene>
<dbReference type="Gene3D" id="3.40.1810.10">
    <property type="entry name" value="Transcription factor, MADS-box"/>
    <property type="match status" value="1"/>
</dbReference>
<dbReference type="InterPro" id="IPR036879">
    <property type="entry name" value="TF_MADSbox_sf"/>
</dbReference>
<comment type="subcellular location">
    <subcellularLocation>
        <location evidence="1">Nucleus</location>
    </subcellularLocation>
</comment>
<dbReference type="Proteomes" id="UP001652642">
    <property type="component" value="Chromosome 7"/>
</dbReference>
<evidence type="ECO:0000256" key="2">
    <source>
        <dbReference type="ARBA" id="ARBA00023015"/>
    </source>
</evidence>
<feature type="region of interest" description="Disordered" evidence="6">
    <location>
        <begin position="125"/>
        <end position="174"/>
    </location>
</feature>
<evidence type="ECO:0000256" key="1">
    <source>
        <dbReference type="ARBA" id="ARBA00004123"/>
    </source>
</evidence>
<dbReference type="RefSeq" id="XP_072834028.1">
    <property type="nucleotide sequence ID" value="XM_072977927.1"/>
</dbReference>
<dbReference type="PANTHER" id="PTHR11945">
    <property type="entry name" value="MADS BOX PROTEIN"/>
    <property type="match status" value="1"/>
</dbReference>
<keyword evidence="3" id="KW-0238">DNA-binding</keyword>
<dbReference type="CDD" id="cd00265">
    <property type="entry name" value="MADS_MEF2_like"/>
    <property type="match status" value="1"/>
</dbReference>
<dbReference type="InterPro" id="IPR002100">
    <property type="entry name" value="TF_MADSbox"/>
</dbReference>
<reference evidence="9" key="1">
    <citation type="submission" date="2025-08" db="UniProtKB">
        <authorList>
            <consortium name="RefSeq"/>
        </authorList>
    </citation>
    <scope>IDENTIFICATION</scope>
</reference>
<organism evidence="8 9">
    <name type="scientific">Pogona vitticeps</name>
    <name type="common">central bearded dragon</name>
    <dbReference type="NCBI Taxonomy" id="103695"/>
    <lineage>
        <taxon>Eukaryota</taxon>
        <taxon>Metazoa</taxon>
        <taxon>Chordata</taxon>
        <taxon>Craniata</taxon>
        <taxon>Vertebrata</taxon>
        <taxon>Euteleostomi</taxon>
        <taxon>Lepidosauria</taxon>
        <taxon>Squamata</taxon>
        <taxon>Bifurcata</taxon>
        <taxon>Unidentata</taxon>
        <taxon>Episquamata</taxon>
        <taxon>Toxicofera</taxon>
        <taxon>Iguania</taxon>
        <taxon>Acrodonta</taxon>
        <taxon>Agamidae</taxon>
        <taxon>Amphibolurinae</taxon>
        <taxon>Pogona</taxon>
    </lineage>
</organism>
<dbReference type="InterPro" id="IPR033896">
    <property type="entry name" value="MEF2-like_N"/>
</dbReference>
<evidence type="ECO:0000256" key="3">
    <source>
        <dbReference type="ARBA" id="ARBA00023125"/>
    </source>
</evidence>
<evidence type="ECO:0000256" key="5">
    <source>
        <dbReference type="ARBA" id="ARBA00023242"/>
    </source>
</evidence>
<evidence type="ECO:0000256" key="6">
    <source>
        <dbReference type="SAM" id="MobiDB-lite"/>
    </source>
</evidence>
<dbReference type="SUPFAM" id="SSF55455">
    <property type="entry name" value="SRF-like"/>
    <property type="match status" value="1"/>
</dbReference>
<name>A0ABM5ELK7_9SAUR</name>
<feature type="region of interest" description="Disordered" evidence="6">
    <location>
        <begin position="222"/>
        <end position="287"/>
    </location>
</feature>
<dbReference type="PANTHER" id="PTHR11945:SF23">
    <property type="entry name" value="MYOCYTE-SPECIFIC ENHANCER FACTOR 2D"/>
    <property type="match status" value="1"/>
</dbReference>
<proteinExistence type="predicted"/>
<dbReference type="GeneID" id="110072546"/>
<feature type="domain" description="MADS-box" evidence="7">
    <location>
        <begin position="1"/>
        <end position="61"/>
    </location>
</feature>
<dbReference type="SMART" id="SM00432">
    <property type="entry name" value="MADS"/>
    <property type="match status" value="1"/>
</dbReference>
<dbReference type="PROSITE" id="PS50066">
    <property type="entry name" value="MADS_BOX_2"/>
    <property type="match status" value="1"/>
</dbReference>
<dbReference type="PROSITE" id="PS00350">
    <property type="entry name" value="MADS_BOX_1"/>
    <property type="match status" value="1"/>
</dbReference>
<dbReference type="PRINTS" id="PR00404">
    <property type="entry name" value="MADSDOMAIN"/>
</dbReference>
<evidence type="ECO:0000313" key="9">
    <source>
        <dbReference type="RefSeq" id="XP_072834028.1"/>
    </source>
</evidence>
<accession>A0ABM5ELK7</accession>
<evidence type="ECO:0000313" key="8">
    <source>
        <dbReference type="Proteomes" id="UP001652642"/>
    </source>
</evidence>